<dbReference type="GO" id="GO:0009097">
    <property type="term" value="P:isoleucine biosynthetic process"/>
    <property type="evidence" value="ECO:0007669"/>
    <property type="project" value="UniProtKB-UniPathway"/>
</dbReference>
<evidence type="ECO:0000256" key="8">
    <source>
        <dbReference type="ARBA" id="ARBA00023304"/>
    </source>
</evidence>
<dbReference type="Pfam" id="PF02776">
    <property type="entry name" value="TPP_enzyme_N"/>
    <property type="match status" value="1"/>
</dbReference>
<keyword evidence="7 9" id="KW-0786">Thiamine pyrophosphate</keyword>
<dbReference type="EMBL" id="QGNW01000153">
    <property type="protein sequence ID" value="RVW90609.1"/>
    <property type="molecule type" value="Genomic_DNA"/>
</dbReference>
<evidence type="ECO:0000313" key="13">
    <source>
        <dbReference type="EMBL" id="RVW90609.1"/>
    </source>
</evidence>
<dbReference type="InterPro" id="IPR012846">
    <property type="entry name" value="Acetolactate_synth_lsu"/>
</dbReference>
<dbReference type="InterPro" id="IPR012000">
    <property type="entry name" value="Thiamin_PyroP_enz_cen_dom"/>
</dbReference>
<dbReference type="Proteomes" id="UP000288805">
    <property type="component" value="Unassembled WGS sequence"/>
</dbReference>
<dbReference type="FunFam" id="3.40.50.1220:FF:000008">
    <property type="entry name" value="Acetolactate synthase"/>
    <property type="match status" value="1"/>
</dbReference>
<feature type="domain" description="Thiamine pyrophosphate enzyme central" evidence="10">
    <location>
        <begin position="263"/>
        <end position="394"/>
    </location>
</feature>
<evidence type="ECO:0000256" key="7">
    <source>
        <dbReference type="ARBA" id="ARBA00023052"/>
    </source>
</evidence>
<comment type="catalytic activity">
    <reaction evidence="9">
        <text>2 pyruvate + H(+) = (2S)-2-acetolactate + CO2</text>
        <dbReference type="Rhea" id="RHEA:25249"/>
        <dbReference type="ChEBI" id="CHEBI:15361"/>
        <dbReference type="ChEBI" id="CHEBI:15378"/>
        <dbReference type="ChEBI" id="CHEBI:16526"/>
        <dbReference type="ChEBI" id="CHEBI:58476"/>
        <dbReference type="EC" id="2.2.1.6"/>
    </reaction>
</comment>
<evidence type="ECO:0000256" key="2">
    <source>
        <dbReference type="ARBA" id="ARBA00005025"/>
    </source>
</evidence>
<evidence type="ECO:0000313" key="14">
    <source>
        <dbReference type="Proteomes" id="UP000288805"/>
    </source>
</evidence>
<dbReference type="AlphaFoldDB" id="A0A438I1M4"/>
<sequence length="622" mass="67594">MLQLQTSPFQTLFAALLQFPTSFSHHIPIPNHYHKPTSTKCLSHCHLSVNPEPSLGAPETFVSRFAADQPRKGSDILVEALEREGVTHVFGYPGGASMEIHEALARSSMIRNVLPRHEQGGIFAADGYARASGRPGVCLTSSGPGATNIISGIADANFDSIPIVAITGQVPRGLMGTDAFQEVPLIDITRPITKFNYLVLDVEDIPRIVKEAFLLATSGRPGPVLIDIPRDIQKELVVPNWNKPIMLPGNASRLPKLPEKAHLEEIVRLISVSKRPVVYAGGGCMNCSEELRRFVGLTGIPVASTLMGLGIFPCTDGLSLHMLGMHGTIQANYAVDRSDLLLAFGVRFDDRVTGKVEAFARNATIVHIDIDPAEIGKNKKPHLSICTDVKLALEGINTILEKNAAKQPTAENKRGKGTKFNDNVSAWIEEIDEQKEKYPPSYRTFGEAIPPQYAIQLLDELTNGNAIICTGVGQHQMWAAQYYKHKNPRHWLSSSGLGAMGFGLPAAMGAALAKPDAIVVDIDAPWHGLSIEYEYGDGDSLHSYMGNPSNQAQVFPDMLMFAEACNITAARVTKKAELREAIEKMLKTPGPYLLDVMVPHQAQVLQLIPDGGTFKDAIKGAQ</sequence>
<dbReference type="EC" id="2.2.1.6" evidence="4 9"/>
<comment type="caution">
    <text evidence="13">The sequence shown here is derived from an EMBL/GenBank/DDBJ whole genome shotgun (WGS) entry which is preliminary data.</text>
</comment>
<comment type="similarity">
    <text evidence="3 9">Belongs to the TPP enzyme family.</text>
</comment>
<evidence type="ECO:0000256" key="5">
    <source>
        <dbReference type="ARBA" id="ARBA00022605"/>
    </source>
</evidence>
<dbReference type="SUPFAM" id="SSF52467">
    <property type="entry name" value="DHS-like NAD/FAD-binding domain"/>
    <property type="match status" value="1"/>
</dbReference>
<dbReference type="GO" id="GO:0009099">
    <property type="term" value="P:L-valine biosynthetic process"/>
    <property type="evidence" value="ECO:0007669"/>
    <property type="project" value="UniProtKB-UniPathway"/>
</dbReference>
<keyword evidence="8 9" id="KW-0100">Branched-chain amino acid biosynthesis</keyword>
<accession>A0A438I1M4</accession>
<evidence type="ECO:0000259" key="12">
    <source>
        <dbReference type="Pfam" id="PF02776"/>
    </source>
</evidence>
<evidence type="ECO:0000256" key="4">
    <source>
        <dbReference type="ARBA" id="ARBA00013145"/>
    </source>
</evidence>
<name>A0A438I1M4_VITVI</name>
<evidence type="ECO:0000259" key="10">
    <source>
        <dbReference type="Pfam" id="PF00205"/>
    </source>
</evidence>
<feature type="domain" description="Thiamine pyrophosphate enzyme TPP-binding" evidence="11">
    <location>
        <begin position="546"/>
        <end position="596"/>
    </location>
</feature>
<dbReference type="GO" id="GO:0000287">
    <property type="term" value="F:magnesium ion binding"/>
    <property type="evidence" value="ECO:0007669"/>
    <property type="project" value="UniProtKB-UniRule"/>
</dbReference>
<dbReference type="PANTHER" id="PTHR18968">
    <property type="entry name" value="THIAMINE PYROPHOSPHATE ENZYMES"/>
    <property type="match status" value="1"/>
</dbReference>
<dbReference type="GO" id="GO:0009635">
    <property type="term" value="P:response to herbicide"/>
    <property type="evidence" value="ECO:0007669"/>
    <property type="project" value="UniProtKB-KW"/>
</dbReference>
<evidence type="ECO:0000256" key="1">
    <source>
        <dbReference type="ARBA" id="ARBA00004974"/>
    </source>
</evidence>
<dbReference type="InterPro" id="IPR029061">
    <property type="entry name" value="THDP-binding"/>
</dbReference>
<keyword evidence="9" id="KW-0479">Metal-binding</keyword>
<feature type="domain" description="Thiamine pyrophosphate enzyme TPP-binding" evidence="11">
    <location>
        <begin position="471"/>
        <end position="522"/>
    </location>
</feature>
<gene>
    <name evidence="13" type="primary">ALS_0</name>
    <name evidence="13" type="ORF">CK203_038741</name>
</gene>
<evidence type="ECO:0000256" key="9">
    <source>
        <dbReference type="RuleBase" id="RU003591"/>
    </source>
</evidence>
<dbReference type="CDD" id="cd07035">
    <property type="entry name" value="TPP_PYR_POX_like"/>
    <property type="match status" value="1"/>
</dbReference>
<proteinExistence type="inferred from homology"/>
<dbReference type="UniPathway" id="UPA00049">
    <property type="reaction ID" value="UER00059"/>
</dbReference>
<dbReference type="Gene3D" id="3.40.50.970">
    <property type="match status" value="3"/>
</dbReference>
<feature type="domain" description="Thiamine pyrophosphate enzyme N-terminal TPP-binding" evidence="12">
    <location>
        <begin position="72"/>
        <end position="183"/>
    </location>
</feature>
<organism evidence="13 14">
    <name type="scientific">Vitis vinifera</name>
    <name type="common">Grape</name>
    <dbReference type="NCBI Taxonomy" id="29760"/>
    <lineage>
        <taxon>Eukaryota</taxon>
        <taxon>Viridiplantae</taxon>
        <taxon>Streptophyta</taxon>
        <taxon>Embryophyta</taxon>
        <taxon>Tracheophyta</taxon>
        <taxon>Spermatophyta</taxon>
        <taxon>Magnoliopsida</taxon>
        <taxon>eudicotyledons</taxon>
        <taxon>Gunneridae</taxon>
        <taxon>Pentapetalae</taxon>
        <taxon>rosids</taxon>
        <taxon>Vitales</taxon>
        <taxon>Vitaceae</taxon>
        <taxon>Viteae</taxon>
        <taxon>Vitis</taxon>
    </lineage>
</organism>
<comment type="cofactor">
    <cofactor evidence="9">
        <name>thiamine diphosphate</name>
        <dbReference type="ChEBI" id="CHEBI:58937"/>
    </cofactor>
    <text evidence="9">Binds 1 thiamine pyrophosphate per subunit.</text>
</comment>
<comment type="pathway">
    <text evidence="1 9">Amino-acid biosynthesis; L-isoleucine biosynthesis; L-isoleucine from 2-oxobutanoate: step 1/4.</text>
</comment>
<dbReference type="GO" id="GO:0003984">
    <property type="term" value="F:acetolactate synthase activity"/>
    <property type="evidence" value="ECO:0007669"/>
    <property type="project" value="UniProtKB-EC"/>
</dbReference>
<keyword evidence="9" id="KW-0460">Magnesium</keyword>
<dbReference type="InterPro" id="IPR029035">
    <property type="entry name" value="DHS-like_NAD/FAD-binding_dom"/>
</dbReference>
<keyword evidence="6" id="KW-0359">Herbicide resistance</keyword>
<comment type="cofactor">
    <cofactor evidence="9">
        <name>Mg(2+)</name>
        <dbReference type="ChEBI" id="CHEBI:18420"/>
    </cofactor>
    <text evidence="9">Binds 1 Mg(2+) ion per subunit.</text>
</comment>
<evidence type="ECO:0000256" key="6">
    <source>
        <dbReference type="ARBA" id="ARBA00022646"/>
    </source>
</evidence>
<dbReference type="FunFam" id="3.40.50.970:FF:000007">
    <property type="entry name" value="Acetolactate synthase"/>
    <property type="match status" value="1"/>
</dbReference>
<keyword evidence="5 9" id="KW-0028">Amino-acid biosynthesis</keyword>
<dbReference type="NCBIfam" id="TIGR00118">
    <property type="entry name" value="acolac_lg"/>
    <property type="match status" value="1"/>
</dbReference>
<dbReference type="GO" id="GO:0050660">
    <property type="term" value="F:flavin adenine dinucleotide binding"/>
    <property type="evidence" value="ECO:0007669"/>
    <property type="project" value="InterPro"/>
</dbReference>
<keyword evidence="9" id="KW-0808">Transferase</keyword>
<dbReference type="GO" id="GO:0030976">
    <property type="term" value="F:thiamine pyrophosphate binding"/>
    <property type="evidence" value="ECO:0007669"/>
    <property type="project" value="UniProtKB-UniRule"/>
</dbReference>
<dbReference type="Pfam" id="PF00205">
    <property type="entry name" value="TPP_enzyme_M"/>
    <property type="match status" value="1"/>
</dbReference>
<dbReference type="PANTHER" id="PTHR18968:SF13">
    <property type="entry name" value="ACETOLACTATE SYNTHASE CATALYTIC SUBUNIT, MITOCHONDRIAL"/>
    <property type="match status" value="1"/>
</dbReference>
<dbReference type="SUPFAM" id="SSF52518">
    <property type="entry name" value="Thiamin diphosphate-binding fold (THDP-binding)"/>
    <property type="match status" value="2"/>
</dbReference>
<dbReference type="Pfam" id="PF02775">
    <property type="entry name" value="TPP_enzyme_C"/>
    <property type="match status" value="2"/>
</dbReference>
<reference evidence="13 14" key="1">
    <citation type="journal article" date="2018" name="PLoS Genet.">
        <title>Population sequencing reveals clonal diversity and ancestral inbreeding in the grapevine cultivar Chardonnay.</title>
        <authorList>
            <person name="Roach M.J."/>
            <person name="Johnson D.L."/>
            <person name="Bohlmann J."/>
            <person name="van Vuuren H.J."/>
            <person name="Jones S.J."/>
            <person name="Pretorius I.S."/>
            <person name="Schmidt S.A."/>
            <person name="Borneman A.R."/>
        </authorList>
    </citation>
    <scope>NUCLEOTIDE SEQUENCE [LARGE SCALE GENOMIC DNA]</scope>
    <source>
        <strain evidence="14">cv. Chardonnay</strain>
        <tissue evidence="13">Leaf</tissue>
    </source>
</reference>
<evidence type="ECO:0000259" key="11">
    <source>
        <dbReference type="Pfam" id="PF02775"/>
    </source>
</evidence>
<comment type="pathway">
    <text evidence="2 9">Amino-acid biosynthesis; L-valine biosynthesis; L-valine from pyruvate: step 1/4.</text>
</comment>
<dbReference type="InterPro" id="IPR011766">
    <property type="entry name" value="TPP_enzyme_TPP-bd"/>
</dbReference>
<protein>
    <recommendedName>
        <fullName evidence="4 9">Acetolactate synthase</fullName>
        <ecNumber evidence="4 9">2.2.1.6</ecNumber>
    </recommendedName>
</protein>
<evidence type="ECO:0000256" key="3">
    <source>
        <dbReference type="ARBA" id="ARBA00007812"/>
    </source>
</evidence>
<dbReference type="InterPro" id="IPR045229">
    <property type="entry name" value="TPP_enz"/>
</dbReference>
<dbReference type="InterPro" id="IPR012001">
    <property type="entry name" value="Thiamin_PyroP_enz_TPP-bd_dom"/>
</dbReference>
<dbReference type="Gene3D" id="3.40.50.1220">
    <property type="entry name" value="TPP-binding domain"/>
    <property type="match status" value="1"/>
</dbReference>
<dbReference type="UniPathway" id="UPA00047">
    <property type="reaction ID" value="UER00055"/>
</dbReference>